<evidence type="ECO:0000313" key="1">
    <source>
        <dbReference type="EMBL" id="QDU96956.1"/>
    </source>
</evidence>
<dbReference type="SUPFAM" id="SSF48452">
    <property type="entry name" value="TPR-like"/>
    <property type="match status" value="1"/>
</dbReference>
<keyword evidence="2" id="KW-1185">Reference proteome</keyword>
<dbReference type="OrthoDB" id="6116449at2"/>
<name>A0A518DYN6_9BACT</name>
<sequence length="566" mass="63106">MTSFPQQLLTTRCSAVLLIGLGLGFALCASVAQAQRTDLFFPPLPGGVDVPESPGPRPELLRLPDPEPDFENRALAPVPQNQAAAADPLADYEQRARQVLASDPQNEEALLLLANIFKKRKQADQALSLLLEAHRRDPGQLTIAIAVGRCYLEKQAWEEAECMFAHVASIDPQYPDLQFWLANVQLREGNPLTAYRLLQTPGNVSHESVLQHQLLLRGQACHQLGLANEAACCFRQAASGTDKEAVQEAEALQEQLDEILQWEGRWTVDVQGFLRYDTNPGIVPTANVLGIPTRPEPSLVDQLDGSVSYDLLRGNNRALSINYAFLRTDVFSAERFNISDNAAQLGYRHQTMVGDSTPLQFFAGLDVDHLEVGLNPFLRRYGANLATTAVLSDWFAVTTTVSYSRIDYLNQDFLEGTPLDADSDFGNAGVLLVKRMDEIPLTFQAGLFLSRNLSQGGNLDFFGQQMQLGAAWAPECTDWEFNLLASVEHRQFDNRDFFFGVKRHDWEPRIQFLAVYPLSDDWSITAGCSWDRNYSNLITSDFDRQTYQIGLHYGARCQVPLSPVSH</sequence>
<proteinExistence type="predicted"/>
<dbReference type="RefSeq" id="WP_145055688.1">
    <property type="nucleotide sequence ID" value="NZ_CP036433.1"/>
</dbReference>
<evidence type="ECO:0000313" key="2">
    <source>
        <dbReference type="Proteomes" id="UP000317648"/>
    </source>
</evidence>
<dbReference type="Proteomes" id="UP000317648">
    <property type="component" value="Chromosome"/>
</dbReference>
<accession>A0A518DYN6</accession>
<gene>
    <name evidence="1" type="ORF">Pla8534_47810</name>
</gene>
<dbReference type="EMBL" id="CP036433">
    <property type="protein sequence ID" value="QDU96956.1"/>
    <property type="molecule type" value="Genomic_DNA"/>
</dbReference>
<dbReference type="KEGG" id="lcre:Pla8534_47810"/>
<dbReference type="InterPro" id="IPR011990">
    <property type="entry name" value="TPR-like_helical_dom_sf"/>
</dbReference>
<organism evidence="1 2">
    <name type="scientific">Lignipirellula cremea</name>
    <dbReference type="NCBI Taxonomy" id="2528010"/>
    <lineage>
        <taxon>Bacteria</taxon>
        <taxon>Pseudomonadati</taxon>
        <taxon>Planctomycetota</taxon>
        <taxon>Planctomycetia</taxon>
        <taxon>Pirellulales</taxon>
        <taxon>Pirellulaceae</taxon>
        <taxon>Lignipirellula</taxon>
    </lineage>
</organism>
<dbReference type="Gene3D" id="1.25.40.10">
    <property type="entry name" value="Tetratricopeptide repeat domain"/>
    <property type="match status" value="1"/>
</dbReference>
<dbReference type="AlphaFoldDB" id="A0A518DYN6"/>
<protein>
    <submittedName>
        <fullName evidence="1">Anaphase-promoting complex, cyclosome, subunit 3</fullName>
    </submittedName>
</protein>
<reference evidence="1 2" key="1">
    <citation type="submission" date="2019-02" db="EMBL/GenBank/DDBJ databases">
        <title>Deep-cultivation of Planctomycetes and their phenomic and genomic characterization uncovers novel biology.</title>
        <authorList>
            <person name="Wiegand S."/>
            <person name="Jogler M."/>
            <person name="Boedeker C."/>
            <person name="Pinto D."/>
            <person name="Vollmers J."/>
            <person name="Rivas-Marin E."/>
            <person name="Kohn T."/>
            <person name="Peeters S.H."/>
            <person name="Heuer A."/>
            <person name="Rast P."/>
            <person name="Oberbeckmann S."/>
            <person name="Bunk B."/>
            <person name="Jeske O."/>
            <person name="Meyerdierks A."/>
            <person name="Storesund J.E."/>
            <person name="Kallscheuer N."/>
            <person name="Luecker S."/>
            <person name="Lage O.M."/>
            <person name="Pohl T."/>
            <person name="Merkel B.J."/>
            <person name="Hornburger P."/>
            <person name="Mueller R.-W."/>
            <person name="Bruemmer F."/>
            <person name="Labrenz M."/>
            <person name="Spormann A.M."/>
            <person name="Op den Camp H."/>
            <person name="Overmann J."/>
            <person name="Amann R."/>
            <person name="Jetten M.S.M."/>
            <person name="Mascher T."/>
            <person name="Medema M.H."/>
            <person name="Devos D.P."/>
            <person name="Kaster A.-K."/>
            <person name="Ovreas L."/>
            <person name="Rohde M."/>
            <person name="Galperin M.Y."/>
            <person name="Jogler C."/>
        </authorList>
    </citation>
    <scope>NUCLEOTIDE SEQUENCE [LARGE SCALE GENOMIC DNA]</scope>
    <source>
        <strain evidence="1 2">Pla85_3_4</strain>
    </source>
</reference>